<sequence>MADIDLLNTAYKYFPKGIDNSTQVELFMNSAEIKMLFNLCIKEQKRKEAGDYTNFIQNIRQIDLSKHFFDATHFHLNDRAHNLQLAELINNKLYSVCLNVSIIVPFYITYVLEIDISYPGDNYRFPKISKPVRNLEAEKKYQPIMDAMAALTESFFSVTPFPEEKLHTIIPDISLETIRPGKFTFFNAFFLDDYYIMM</sequence>
<name>A0A255ZQM7_9FLAO</name>
<evidence type="ECO:0000313" key="2">
    <source>
        <dbReference type="Proteomes" id="UP000216605"/>
    </source>
</evidence>
<keyword evidence="2" id="KW-1185">Reference proteome</keyword>
<accession>A0A255ZQM7</accession>
<organism evidence="1 2">
    <name type="scientific">Flavobacterium cyanobacteriorum</name>
    <dbReference type="NCBI Taxonomy" id="2022802"/>
    <lineage>
        <taxon>Bacteria</taxon>
        <taxon>Pseudomonadati</taxon>
        <taxon>Bacteroidota</taxon>
        <taxon>Flavobacteriia</taxon>
        <taxon>Flavobacteriales</taxon>
        <taxon>Flavobacteriaceae</taxon>
        <taxon>Flavobacterium</taxon>
    </lineage>
</organism>
<dbReference type="EMBL" id="NOXV01000172">
    <property type="protein sequence ID" value="OYQ43692.1"/>
    <property type="molecule type" value="Genomic_DNA"/>
</dbReference>
<dbReference type="Proteomes" id="UP000216605">
    <property type="component" value="Unassembled WGS sequence"/>
</dbReference>
<evidence type="ECO:0000313" key="1">
    <source>
        <dbReference type="EMBL" id="OYQ43692.1"/>
    </source>
</evidence>
<reference evidence="1 2" key="1">
    <citation type="submission" date="2017-07" db="EMBL/GenBank/DDBJ databases">
        <title>Flavobacterium cyanobacteriorum sp. nov., isolated from cyanobacterial aggregates in a eutrophic lake.</title>
        <authorList>
            <person name="Cai H."/>
        </authorList>
    </citation>
    <scope>NUCLEOTIDE SEQUENCE [LARGE SCALE GENOMIC DNA]</scope>
    <source>
        <strain evidence="1 2">TH021</strain>
    </source>
</reference>
<gene>
    <name evidence="1" type="ORF">CHU92_03090</name>
</gene>
<comment type="caution">
    <text evidence="1">The sequence shown here is derived from an EMBL/GenBank/DDBJ whole genome shotgun (WGS) entry which is preliminary data.</text>
</comment>
<dbReference type="RefSeq" id="WP_094412497.1">
    <property type="nucleotide sequence ID" value="NZ_NOXV01000172.1"/>
</dbReference>
<dbReference type="OrthoDB" id="1346118at2"/>
<protein>
    <submittedName>
        <fullName evidence="1">Uncharacterized protein</fullName>
    </submittedName>
</protein>
<proteinExistence type="predicted"/>
<dbReference type="AlphaFoldDB" id="A0A255ZQM7"/>